<dbReference type="Gene3D" id="3.40.50.720">
    <property type="entry name" value="NAD(P)-binding Rossmann-like Domain"/>
    <property type="match status" value="1"/>
</dbReference>
<sequence>MTSIAVVTGAGRGIGLRFAHRLADQGHRVLLTDIDGDAARAAAAQVGRDAVGVDQDVRDLASHRRIADRAQDMGRLAVWVNNAGILLAGDAWTHADDEVAAILDINLRGPVGGSTAAVSAMGETGGAILNVASISALAPVPGLALYAATKAAVLSYTTSLQGDLDHAGLPIRARALCPDVVSTAMVADRQKDPGAALLFAGPAPLDADAVAREGLRLLESRQIFRVVPRWRGVLARASDLAPSVGLPVLSAMRRLGDRKQRD</sequence>
<reference evidence="4 5" key="1">
    <citation type="submission" date="2018-12" db="EMBL/GenBank/DDBJ databases">
        <authorList>
            <consortium name="Pathogen Informatics"/>
        </authorList>
    </citation>
    <scope>NUCLEOTIDE SEQUENCE [LARGE SCALE GENOMIC DNA]</scope>
    <source>
        <strain evidence="4 5">NCTC10741</strain>
    </source>
</reference>
<dbReference type="RefSeq" id="WP_126197485.1">
    <property type="nucleotide sequence ID" value="NZ_CP085954.1"/>
</dbReference>
<dbReference type="InterPro" id="IPR036291">
    <property type="entry name" value="NAD(P)-bd_dom_sf"/>
</dbReference>
<dbReference type="InterPro" id="IPR020904">
    <property type="entry name" value="Sc_DH/Rdtase_CS"/>
</dbReference>
<dbReference type="OrthoDB" id="9792003at2"/>
<evidence type="ECO:0000313" key="5">
    <source>
        <dbReference type="Proteomes" id="UP000271626"/>
    </source>
</evidence>
<organism evidence="4 5">
    <name type="scientific">Tsukamurella paurometabola</name>
    <name type="common">Corynebacterium paurometabolum</name>
    <dbReference type="NCBI Taxonomy" id="2061"/>
    <lineage>
        <taxon>Bacteria</taxon>
        <taxon>Bacillati</taxon>
        <taxon>Actinomycetota</taxon>
        <taxon>Actinomycetes</taxon>
        <taxon>Mycobacteriales</taxon>
        <taxon>Tsukamurellaceae</taxon>
        <taxon>Tsukamurella</taxon>
    </lineage>
</organism>
<evidence type="ECO:0000256" key="3">
    <source>
        <dbReference type="RuleBase" id="RU000363"/>
    </source>
</evidence>
<dbReference type="GO" id="GO:0016491">
    <property type="term" value="F:oxidoreductase activity"/>
    <property type="evidence" value="ECO:0007669"/>
    <property type="project" value="UniProtKB-KW"/>
</dbReference>
<name>A0A3P8LGK1_TSUPA</name>
<dbReference type="Pfam" id="PF00106">
    <property type="entry name" value="adh_short"/>
    <property type="match status" value="1"/>
</dbReference>
<accession>A0A3P8LGK1</accession>
<dbReference type="PRINTS" id="PR00081">
    <property type="entry name" value="GDHRDH"/>
</dbReference>
<proteinExistence type="inferred from homology"/>
<dbReference type="EC" id="1.1.1.51" evidence="4"/>
<dbReference type="EMBL" id="LR131273">
    <property type="protein sequence ID" value="VDR40522.1"/>
    <property type="molecule type" value="Genomic_DNA"/>
</dbReference>
<protein>
    <submittedName>
        <fullName evidence="4">3-beta-hydroxysteroid dehydrogenase</fullName>
        <ecNumber evidence="4">1.1.1.51</ecNumber>
    </submittedName>
</protein>
<dbReference type="CDD" id="cd05233">
    <property type="entry name" value="SDR_c"/>
    <property type="match status" value="1"/>
</dbReference>
<keyword evidence="2 4" id="KW-0560">Oxidoreductase</keyword>
<dbReference type="SUPFAM" id="SSF51735">
    <property type="entry name" value="NAD(P)-binding Rossmann-fold domains"/>
    <property type="match status" value="1"/>
</dbReference>
<evidence type="ECO:0000256" key="2">
    <source>
        <dbReference type="ARBA" id="ARBA00023002"/>
    </source>
</evidence>
<evidence type="ECO:0000313" key="4">
    <source>
        <dbReference type="EMBL" id="VDR40522.1"/>
    </source>
</evidence>
<dbReference type="PANTHER" id="PTHR43669:SF3">
    <property type="entry name" value="ALCOHOL DEHYDROGENASE, PUTATIVE (AFU_ORTHOLOGUE AFUA_3G03445)-RELATED"/>
    <property type="match status" value="1"/>
</dbReference>
<dbReference type="PANTHER" id="PTHR43669">
    <property type="entry name" value="5-KETO-D-GLUCONATE 5-REDUCTASE"/>
    <property type="match status" value="1"/>
</dbReference>
<dbReference type="AlphaFoldDB" id="A0A3P8LGK1"/>
<evidence type="ECO:0000256" key="1">
    <source>
        <dbReference type="ARBA" id="ARBA00006484"/>
    </source>
</evidence>
<dbReference type="Proteomes" id="UP000271626">
    <property type="component" value="Chromosome"/>
</dbReference>
<dbReference type="InterPro" id="IPR002347">
    <property type="entry name" value="SDR_fam"/>
</dbReference>
<dbReference type="PRINTS" id="PR00080">
    <property type="entry name" value="SDRFAMILY"/>
</dbReference>
<dbReference type="PROSITE" id="PS00061">
    <property type="entry name" value="ADH_SHORT"/>
    <property type="match status" value="1"/>
</dbReference>
<gene>
    <name evidence="4" type="ORF">NCTC10741_03680</name>
</gene>
<comment type="similarity">
    <text evidence="1 3">Belongs to the short-chain dehydrogenases/reductases (SDR) family.</text>
</comment>